<protein>
    <submittedName>
        <fullName evidence="1">Uncharacterized protein</fullName>
    </submittedName>
</protein>
<evidence type="ECO:0000313" key="2">
    <source>
        <dbReference type="Proteomes" id="UP001237988"/>
    </source>
</evidence>
<sequence>MANRINISISYDGIYQEERDISGITSKKIPELVKKYPECFNLMMVIDKKHSFKENV</sequence>
<dbReference type="Proteomes" id="UP001237988">
    <property type="component" value="Segment"/>
</dbReference>
<name>A0AAF0RXG0_9CAUD</name>
<proteinExistence type="predicted"/>
<evidence type="ECO:0000313" key="1">
    <source>
        <dbReference type="EMBL" id="WIC39642.1"/>
    </source>
</evidence>
<dbReference type="EMBL" id="OQ749652">
    <property type="protein sequence ID" value="WIC39642.1"/>
    <property type="molecule type" value="Genomic_DNA"/>
</dbReference>
<accession>A0AAF0RXG0</accession>
<organism evidence="1 2">
    <name type="scientific">Phage Phass-1</name>
    <dbReference type="NCBI Taxonomy" id="3043662"/>
    <lineage>
        <taxon>Viruses</taxon>
        <taxon>Duplodnaviria</taxon>
        <taxon>Heunggongvirae</taxon>
        <taxon>Uroviricota</taxon>
        <taxon>Caudoviricetes</taxon>
        <taxon>Caudoviricetes code 15 clade</taxon>
    </lineage>
</organism>
<reference evidence="1" key="1">
    <citation type="submission" date="2023-04" db="EMBL/GenBank/DDBJ databases">
        <title>Bacteriophage Phass-1 Discovered in the Human Gut Virome - the Founding Member of the Proposed New Family Phassviridae.</title>
        <authorList>
            <person name="Tikunov A.Y."/>
            <person name="Morozova V.V."/>
            <person name="Chechushkov A.V."/>
            <person name="Tikunova N.V."/>
        </authorList>
    </citation>
    <scope>NUCLEOTIDE SEQUENCE</scope>
</reference>